<name>A0ABD0JI49_9CAEN</name>
<dbReference type="Proteomes" id="UP001519460">
    <property type="component" value="Unassembled WGS sequence"/>
</dbReference>
<organism evidence="3 4">
    <name type="scientific">Batillaria attramentaria</name>
    <dbReference type="NCBI Taxonomy" id="370345"/>
    <lineage>
        <taxon>Eukaryota</taxon>
        <taxon>Metazoa</taxon>
        <taxon>Spiralia</taxon>
        <taxon>Lophotrochozoa</taxon>
        <taxon>Mollusca</taxon>
        <taxon>Gastropoda</taxon>
        <taxon>Caenogastropoda</taxon>
        <taxon>Sorbeoconcha</taxon>
        <taxon>Cerithioidea</taxon>
        <taxon>Batillariidae</taxon>
        <taxon>Batillaria</taxon>
    </lineage>
</organism>
<protein>
    <submittedName>
        <fullName evidence="3">Uncharacterized protein</fullName>
    </submittedName>
</protein>
<sequence>MVYIGEYDVIVKTPGVSYGYSMVLSLLASLLAGGAAILIFIGNRMQPAGVQDGHVHPHTHDPDQLHFENQSSVVAQTAPRSARLPENGVQRPGSGTSDA</sequence>
<proteinExistence type="predicted"/>
<dbReference type="EMBL" id="JACVVK020000430">
    <property type="protein sequence ID" value="KAK7474638.1"/>
    <property type="molecule type" value="Genomic_DNA"/>
</dbReference>
<feature type="compositionally biased region" description="Polar residues" evidence="1">
    <location>
        <begin position="67"/>
        <end position="79"/>
    </location>
</feature>
<comment type="caution">
    <text evidence="3">The sequence shown here is derived from an EMBL/GenBank/DDBJ whole genome shotgun (WGS) entry which is preliminary data.</text>
</comment>
<accession>A0ABD0JI49</accession>
<evidence type="ECO:0000256" key="2">
    <source>
        <dbReference type="SAM" id="Phobius"/>
    </source>
</evidence>
<keyword evidence="4" id="KW-1185">Reference proteome</keyword>
<feature type="region of interest" description="Disordered" evidence="1">
    <location>
        <begin position="51"/>
        <end position="99"/>
    </location>
</feature>
<dbReference type="AlphaFoldDB" id="A0ABD0JI49"/>
<feature type="transmembrane region" description="Helical" evidence="2">
    <location>
        <begin position="20"/>
        <end position="41"/>
    </location>
</feature>
<keyword evidence="2" id="KW-0472">Membrane</keyword>
<keyword evidence="2" id="KW-0812">Transmembrane</keyword>
<gene>
    <name evidence="3" type="ORF">BaRGS_00034117</name>
</gene>
<evidence type="ECO:0000313" key="3">
    <source>
        <dbReference type="EMBL" id="KAK7474638.1"/>
    </source>
</evidence>
<evidence type="ECO:0000313" key="4">
    <source>
        <dbReference type="Proteomes" id="UP001519460"/>
    </source>
</evidence>
<reference evidence="3 4" key="1">
    <citation type="journal article" date="2023" name="Sci. Data">
        <title>Genome assembly of the Korean intertidal mud-creeper Batillaria attramentaria.</title>
        <authorList>
            <person name="Patra A.K."/>
            <person name="Ho P.T."/>
            <person name="Jun S."/>
            <person name="Lee S.J."/>
            <person name="Kim Y."/>
            <person name="Won Y.J."/>
        </authorList>
    </citation>
    <scope>NUCLEOTIDE SEQUENCE [LARGE SCALE GENOMIC DNA]</scope>
    <source>
        <strain evidence="3">Wonlab-2016</strain>
    </source>
</reference>
<keyword evidence="2" id="KW-1133">Transmembrane helix</keyword>
<feature type="compositionally biased region" description="Basic and acidic residues" evidence="1">
    <location>
        <begin position="53"/>
        <end position="66"/>
    </location>
</feature>
<evidence type="ECO:0000256" key="1">
    <source>
        <dbReference type="SAM" id="MobiDB-lite"/>
    </source>
</evidence>